<dbReference type="InterPro" id="IPR003347">
    <property type="entry name" value="JmjC_dom"/>
</dbReference>
<feature type="domain" description="JmjC" evidence="3">
    <location>
        <begin position="272"/>
        <end position="456"/>
    </location>
</feature>
<feature type="region of interest" description="Disordered" evidence="1">
    <location>
        <begin position="451"/>
        <end position="474"/>
    </location>
</feature>
<feature type="transmembrane region" description="Helical" evidence="2">
    <location>
        <begin position="24"/>
        <end position="45"/>
    </location>
</feature>
<dbReference type="SUPFAM" id="SSF51197">
    <property type="entry name" value="Clavaminate synthase-like"/>
    <property type="match status" value="1"/>
</dbReference>
<keyword evidence="2" id="KW-0472">Membrane</keyword>
<keyword evidence="2" id="KW-1133">Transmembrane helix</keyword>
<dbReference type="InterPro" id="IPR014710">
    <property type="entry name" value="RmlC-like_jellyroll"/>
</dbReference>
<keyword evidence="2" id="KW-0812">Transmembrane</keyword>
<dbReference type="AlphaFoldDB" id="A0A7S3JSW8"/>
<dbReference type="InterPro" id="IPR041667">
    <property type="entry name" value="Cupin_8"/>
</dbReference>
<feature type="compositionally biased region" description="Basic residues" evidence="1">
    <location>
        <begin position="10"/>
        <end position="19"/>
    </location>
</feature>
<protein>
    <recommendedName>
        <fullName evidence="3">JmjC domain-containing protein</fullName>
    </recommendedName>
</protein>
<dbReference type="Pfam" id="PF13621">
    <property type="entry name" value="Cupin_8"/>
    <property type="match status" value="1"/>
</dbReference>
<dbReference type="Gene3D" id="2.60.120.10">
    <property type="entry name" value="Jelly Rolls"/>
    <property type="match status" value="1"/>
</dbReference>
<evidence type="ECO:0000256" key="2">
    <source>
        <dbReference type="SAM" id="Phobius"/>
    </source>
</evidence>
<evidence type="ECO:0000259" key="3">
    <source>
        <dbReference type="PROSITE" id="PS51184"/>
    </source>
</evidence>
<evidence type="ECO:0000256" key="1">
    <source>
        <dbReference type="SAM" id="MobiDB-lite"/>
    </source>
</evidence>
<feature type="compositionally biased region" description="Pro residues" evidence="1">
    <location>
        <begin position="465"/>
        <end position="474"/>
    </location>
</feature>
<dbReference type="PANTHER" id="PTHR12461">
    <property type="entry name" value="HYPOXIA-INDUCIBLE FACTOR 1 ALPHA INHIBITOR-RELATED"/>
    <property type="match status" value="1"/>
</dbReference>
<reference evidence="4" key="1">
    <citation type="submission" date="2021-01" db="EMBL/GenBank/DDBJ databases">
        <authorList>
            <person name="Corre E."/>
            <person name="Pelletier E."/>
            <person name="Niang G."/>
            <person name="Scheremetjew M."/>
            <person name="Finn R."/>
            <person name="Kale V."/>
            <person name="Holt S."/>
            <person name="Cochrane G."/>
            <person name="Meng A."/>
            <person name="Brown T."/>
            <person name="Cohen L."/>
        </authorList>
    </citation>
    <scope>NUCLEOTIDE SEQUENCE</scope>
    <source>
        <strain evidence="4">CCMP1510</strain>
    </source>
</reference>
<feature type="region of interest" description="Disordered" evidence="1">
    <location>
        <begin position="1"/>
        <end position="23"/>
    </location>
</feature>
<sequence length="474" mass="54496">MTASGSKKAFVQHHRSRQQKKSDAISSGGRILIGIMMLLGGYWIGFMQSRNGEQSTPSDERGPRLRWGVLEEEMQSGKGGKIEYNGEVLDLKLNQSELRASLAGIEGKMFFPAGFAEVQAECTVPPPAGYPKKVSIKEIVENWNPDDVLKEPEFMYSSLCRFNYQTQFEEALAYRDAEVPFQLYNVPEGNEVVRKWSDDTYMRKRLGTKTKYKCEASNPGGEVNHGPNHFMYTNGRPTKSRKEPPIKHVRLTFDEWLEKNEKAKNLSIETPDTRFYFRFSASSPNDAQFGWVFRELSFFQPRSSIFIKEPKGQRGIHCRFGMPGVIAEAHWDGSRNMIAQFYGRRRYILVDPEDSCDMYLLHRTHPSGRHSQVDWSKPETWDNDFPKFPKMLAHEVIQRPGDFLYLPTYYLHYIISIDRNYQCNSRSGRDDRQTDTVNRCTPGFEHLASSAGGGLRKYRGGGQKPPFPPQLRNH</sequence>
<feature type="compositionally biased region" description="Gly residues" evidence="1">
    <location>
        <begin position="451"/>
        <end position="463"/>
    </location>
</feature>
<proteinExistence type="predicted"/>
<accession>A0A7S3JSW8</accession>
<dbReference type="PROSITE" id="PS51184">
    <property type="entry name" value="JMJC"/>
    <property type="match status" value="1"/>
</dbReference>
<name>A0A7S3JSW8_9STRA</name>
<organism evidence="4">
    <name type="scientific">Aureoumbra lagunensis</name>
    <dbReference type="NCBI Taxonomy" id="44058"/>
    <lineage>
        <taxon>Eukaryota</taxon>
        <taxon>Sar</taxon>
        <taxon>Stramenopiles</taxon>
        <taxon>Ochrophyta</taxon>
        <taxon>Pelagophyceae</taxon>
        <taxon>Pelagomonadales</taxon>
        <taxon>Aureoumbra</taxon>
    </lineage>
</organism>
<dbReference type="PANTHER" id="PTHR12461:SF98">
    <property type="entry name" value="CUPIN-LIKE DOMAIN-CONTAINING PROTEIN"/>
    <property type="match status" value="1"/>
</dbReference>
<dbReference type="EMBL" id="HBIJ01006565">
    <property type="protein sequence ID" value="CAE0363886.1"/>
    <property type="molecule type" value="Transcribed_RNA"/>
</dbReference>
<evidence type="ECO:0000313" key="4">
    <source>
        <dbReference type="EMBL" id="CAE0363886.1"/>
    </source>
</evidence>
<gene>
    <name evidence="4" type="ORF">ALAG00032_LOCUS4627</name>
</gene>